<evidence type="ECO:0000256" key="1">
    <source>
        <dbReference type="ARBA" id="ARBA00022481"/>
    </source>
</evidence>
<keyword evidence="1" id="KW-0488">Methylation</keyword>
<gene>
    <name evidence="5" type="ORF">BD410DRAFT_446641</name>
</gene>
<dbReference type="InterPro" id="IPR003578">
    <property type="entry name" value="Small_GTPase_Rho"/>
</dbReference>
<dbReference type="InterPro" id="IPR005225">
    <property type="entry name" value="Small_GTP-bd"/>
</dbReference>
<keyword evidence="2" id="KW-0547">Nucleotide-binding</keyword>
<evidence type="ECO:0000313" key="6">
    <source>
        <dbReference type="Proteomes" id="UP000294933"/>
    </source>
</evidence>
<keyword evidence="4" id="KW-0175">Coiled coil</keyword>
<evidence type="ECO:0000256" key="4">
    <source>
        <dbReference type="SAM" id="Coils"/>
    </source>
</evidence>
<dbReference type="AlphaFoldDB" id="A0A4Y7PUR9"/>
<dbReference type="STRING" id="50990.A0A4Y7PUR9"/>
<dbReference type="PROSITE" id="PS51420">
    <property type="entry name" value="RHO"/>
    <property type="match status" value="1"/>
</dbReference>
<dbReference type="VEuPathDB" id="FungiDB:BD410DRAFT_446641"/>
<dbReference type="SMART" id="SM00173">
    <property type="entry name" value="RAS"/>
    <property type="match status" value="1"/>
</dbReference>
<organism evidence="5 6">
    <name type="scientific">Rickenella mellea</name>
    <dbReference type="NCBI Taxonomy" id="50990"/>
    <lineage>
        <taxon>Eukaryota</taxon>
        <taxon>Fungi</taxon>
        <taxon>Dikarya</taxon>
        <taxon>Basidiomycota</taxon>
        <taxon>Agaricomycotina</taxon>
        <taxon>Agaricomycetes</taxon>
        <taxon>Hymenochaetales</taxon>
        <taxon>Rickenellaceae</taxon>
        <taxon>Rickenella</taxon>
    </lineage>
</organism>
<dbReference type="GO" id="GO:0007264">
    <property type="term" value="P:small GTPase-mediated signal transduction"/>
    <property type="evidence" value="ECO:0007669"/>
    <property type="project" value="InterPro"/>
</dbReference>
<dbReference type="Pfam" id="PF00071">
    <property type="entry name" value="Ras"/>
    <property type="match status" value="1"/>
</dbReference>
<dbReference type="InterPro" id="IPR027417">
    <property type="entry name" value="P-loop_NTPase"/>
</dbReference>
<feature type="coiled-coil region" evidence="4">
    <location>
        <begin position="199"/>
        <end position="276"/>
    </location>
</feature>
<proteinExistence type="predicted"/>
<protein>
    <submittedName>
        <fullName evidence="5">Ras-domain-containing protein</fullName>
    </submittedName>
</protein>
<dbReference type="PROSITE" id="PS51419">
    <property type="entry name" value="RAB"/>
    <property type="match status" value="1"/>
</dbReference>
<keyword evidence="6" id="KW-1185">Reference proteome</keyword>
<sequence>MSGTPVNLKFVIVGGAACGKTSLLVAFSKGIFPEVYVPTVFENYKAEVEVDGTRCEVGLWDTSGQDDYDHLRPLSYVDPHVILICFAIDSPDSLATVQEKWISEINNYLSGCPLILVGCKRDLRNDAKTIEQLLKTSQRPVTVEEVQCVLFLLRSLTGNGGTGRGCIQGDQGEVLLRMLRRTIEGVREVFEYSTRAALSSNFQVKNEQLKRNFRSLQNELDCVGGDAKILLSHERAASNRLKRAHQQEKMSLTIKLDDVRKELEALKTKYESELTNNASRTANLAVIRSDDDGAELISGLLDKSSGEIWEITPLNNNTYSIMNQSFGLYANCRMRPMKGDVVEAKERRKQWYIKESRSRGKYM</sequence>
<dbReference type="SUPFAM" id="SSF52540">
    <property type="entry name" value="P-loop containing nucleoside triphosphate hydrolases"/>
    <property type="match status" value="1"/>
</dbReference>
<evidence type="ECO:0000313" key="5">
    <source>
        <dbReference type="EMBL" id="TDL19157.1"/>
    </source>
</evidence>
<keyword evidence="3" id="KW-0342">GTP-binding</keyword>
<dbReference type="SMART" id="SM00174">
    <property type="entry name" value="RHO"/>
    <property type="match status" value="1"/>
</dbReference>
<name>A0A4Y7PUR9_9AGAM</name>
<dbReference type="NCBIfam" id="TIGR00231">
    <property type="entry name" value="small_GTP"/>
    <property type="match status" value="1"/>
</dbReference>
<dbReference type="PANTHER" id="PTHR24072">
    <property type="entry name" value="RHO FAMILY GTPASE"/>
    <property type="match status" value="1"/>
</dbReference>
<dbReference type="GO" id="GO:0005525">
    <property type="term" value="F:GTP binding"/>
    <property type="evidence" value="ECO:0007669"/>
    <property type="project" value="UniProtKB-KW"/>
</dbReference>
<dbReference type="OrthoDB" id="8830751at2759"/>
<dbReference type="EMBL" id="ML170199">
    <property type="protein sequence ID" value="TDL19157.1"/>
    <property type="molecule type" value="Genomic_DNA"/>
</dbReference>
<dbReference type="Gene3D" id="3.40.50.300">
    <property type="entry name" value="P-loop containing nucleotide triphosphate hydrolases"/>
    <property type="match status" value="1"/>
</dbReference>
<evidence type="ECO:0000256" key="2">
    <source>
        <dbReference type="ARBA" id="ARBA00022741"/>
    </source>
</evidence>
<dbReference type="Proteomes" id="UP000294933">
    <property type="component" value="Unassembled WGS sequence"/>
</dbReference>
<dbReference type="PRINTS" id="PR00449">
    <property type="entry name" value="RASTRNSFRMNG"/>
</dbReference>
<dbReference type="PROSITE" id="PS51421">
    <property type="entry name" value="RAS"/>
    <property type="match status" value="1"/>
</dbReference>
<dbReference type="InterPro" id="IPR001806">
    <property type="entry name" value="Small_GTPase"/>
</dbReference>
<reference evidence="5 6" key="1">
    <citation type="submission" date="2018-06" db="EMBL/GenBank/DDBJ databases">
        <title>A transcriptomic atlas of mushroom development highlights an independent origin of complex multicellularity.</title>
        <authorList>
            <consortium name="DOE Joint Genome Institute"/>
            <person name="Krizsan K."/>
            <person name="Almasi E."/>
            <person name="Merenyi Z."/>
            <person name="Sahu N."/>
            <person name="Viragh M."/>
            <person name="Koszo T."/>
            <person name="Mondo S."/>
            <person name="Kiss B."/>
            <person name="Balint B."/>
            <person name="Kues U."/>
            <person name="Barry K."/>
            <person name="Hegedus J.C."/>
            <person name="Henrissat B."/>
            <person name="Johnson J."/>
            <person name="Lipzen A."/>
            <person name="Ohm R."/>
            <person name="Nagy I."/>
            <person name="Pangilinan J."/>
            <person name="Yan J."/>
            <person name="Xiong Y."/>
            <person name="Grigoriev I.V."/>
            <person name="Hibbett D.S."/>
            <person name="Nagy L.G."/>
        </authorList>
    </citation>
    <scope>NUCLEOTIDE SEQUENCE [LARGE SCALE GENOMIC DNA]</scope>
    <source>
        <strain evidence="5 6">SZMC22713</strain>
    </source>
</reference>
<evidence type="ECO:0000256" key="3">
    <source>
        <dbReference type="ARBA" id="ARBA00023134"/>
    </source>
</evidence>
<dbReference type="GO" id="GO:0003924">
    <property type="term" value="F:GTPase activity"/>
    <property type="evidence" value="ECO:0007669"/>
    <property type="project" value="InterPro"/>
</dbReference>
<accession>A0A4Y7PUR9</accession>
<dbReference type="SMART" id="SM00175">
    <property type="entry name" value="RAB"/>
    <property type="match status" value="1"/>
</dbReference>